<gene>
    <name evidence="1" type="ORF">I306_03637</name>
</gene>
<sequence>MYTNSRPVSAGRREVVRVNLAGRTSTKKEGECRNQPVVRLKVKYEDPAKEIRVDLAIISQYPNKHPLRSL</sequence>
<accession>A0ABR5BUP3</accession>
<keyword evidence="2" id="KW-1185">Reference proteome</keyword>
<dbReference type="Proteomes" id="UP000054272">
    <property type="component" value="Unassembled WGS sequence"/>
</dbReference>
<organism evidence="1 2">
    <name type="scientific">Cryptococcus gattii EJB2</name>
    <dbReference type="NCBI Taxonomy" id="1296103"/>
    <lineage>
        <taxon>Eukaryota</taxon>
        <taxon>Fungi</taxon>
        <taxon>Dikarya</taxon>
        <taxon>Basidiomycota</taxon>
        <taxon>Agaricomycotina</taxon>
        <taxon>Tremellomycetes</taxon>
        <taxon>Tremellales</taxon>
        <taxon>Cryptococcaceae</taxon>
        <taxon>Cryptococcus</taxon>
        <taxon>Cryptococcus gattii species complex</taxon>
    </lineage>
</organism>
<protein>
    <submittedName>
        <fullName evidence="1">Uncharacterized protein</fullName>
    </submittedName>
</protein>
<proteinExistence type="predicted"/>
<evidence type="ECO:0000313" key="1">
    <source>
        <dbReference type="EMBL" id="KIR79363.1"/>
    </source>
</evidence>
<dbReference type="EMBL" id="KN848685">
    <property type="protein sequence ID" value="KIR79363.1"/>
    <property type="molecule type" value="Genomic_DNA"/>
</dbReference>
<name>A0ABR5BUP3_9TREE</name>
<evidence type="ECO:0000313" key="2">
    <source>
        <dbReference type="Proteomes" id="UP000054272"/>
    </source>
</evidence>
<reference evidence="1 2" key="1">
    <citation type="submission" date="2015-01" db="EMBL/GenBank/DDBJ databases">
        <title>The Genome Sequence of Cryptococcus gattii EJB2.</title>
        <authorList>
            <consortium name="The Broad Institute Genomics Platform"/>
            <person name="Cuomo C."/>
            <person name="Litvintseva A."/>
            <person name="Chen Y."/>
            <person name="Heitman J."/>
            <person name="Sun S."/>
            <person name="Springer D."/>
            <person name="Dromer F."/>
            <person name="Young S."/>
            <person name="Zeng Q."/>
            <person name="Gargeya S."/>
            <person name="Abouelleil A."/>
            <person name="Alvarado L."/>
            <person name="Chapman S.B."/>
            <person name="Gainer-Dewar J."/>
            <person name="Goldberg J."/>
            <person name="Griggs A."/>
            <person name="Gujja S."/>
            <person name="Hansen M."/>
            <person name="Howarth C."/>
            <person name="Imamovic A."/>
            <person name="Larimer J."/>
            <person name="Murphy C."/>
            <person name="Naylor J."/>
            <person name="Pearson M."/>
            <person name="Priest M."/>
            <person name="Roberts A."/>
            <person name="Saif S."/>
            <person name="Shea T."/>
            <person name="Sykes S."/>
            <person name="Wortman J."/>
            <person name="Nusbaum C."/>
            <person name="Birren B."/>
        </authorList>
    </citation>
    <scope>NUCLEOTIDE SEQUENCE [LARGE SCALE GENOMIC DNA]</scope>
    <source>
        <strain evidence="1 2">EJB2</strain>
    </source>
</reference>